<dbReference type="Proteomes" id="UP001595556">
    <property type="component" value="Unassembled WGS sequence"/>
</dbReference>
<protein>
    <submittedName>
        <fullName evidence="2">Helix-turn-helix domain-containing protein</fullName>
    </submittedName>
</protein>
<dbReference type="InterPro" id="IPR001387">
    <property type="entry name" value="Cro/C1-type_HTH"/>
</dbReference>
<gene>
    <name evidence="2" type="ORF">ACFOEN_16335</name>
</gene>
<accession>A0ABV7H959</accession>
<evidence type="ECO:0000259" key="1">
    <source>
        <dbReference type="PROSITE" id="PS50943"/>
    </source>
</evidence>
<dbReference type="EMBL" id="JBHRTI010000010">
    <property type="protein sequence ID" value="MFC3149191.1"/>
    <property type="molecule type" value="Genomic_DNA"/>
</dbReference>
<dbReference type="CDD" id="cd00093">
    <property type="entry name" value="HTH_XRE"/>
    <property type="match status" value="1"/>
</dbReference>
<reference evidence="3" key="1">
    <citation type="journal article" date="2019" name="Int. J. Syst. Evol. Microbiol.">
        <title>The Global Catalogue of Microorganisms (GCM) 10K type strain sequencing project: providing services to taxonomists for standard genome sequencing and annotation.</title>
        <authorList>
            <consortium name="The Broad Institute Genomics Platform"/>
            <consortium name="The Broad Institute Genome Sequencing Center for Infectious Disease"/>
            <person name="Wu L."/>
            <person name="Ma J."/>
        </authorList>
    </citation>
    <scope>NUCLEOTIDE SEQUENCE [LARGE SCALE GENOMIC DNA]</scope>
    <source>
        <strain evidence="3">KCTC 52168</strain>
    </source>
</reference>
<keyword evidence="3" id="KW-1185">Reference proteome</keyword>
<dbReference type="SMART" id="SM00530">
    <property type="entry name" value="HTH_XRE"/>
    <property type="match status" value="1"/>
</dbReference>
<dbReference type="RefSeq" id="WP_377305766.1">
    <property type="nucleotide sequence ID" value="NZ_CP180191.1"/>
</dbReference>
<organism evidence="2 3">
    <name type="scientific">Piscinibacterium candidicorallinum</name>
    <dbReference type="NCBI Taxonomy" id="1793872"/>
    <lineage>
        <taxon>Bacteria</taxon>
        <taxon>Pseudomonadati</taxon>
        <taxon>Pseudomonadota</taxon>
        <taxon>Betaproteobacteria</taxon>
        <taxon>Burkholderiales</taxon>
        <taxon>Piscinibacterium</taxon>
    </lineage>
</organism>
<name>A0ABV7H959_9BURK</name>
<proteinExistence type="predicted"/>
<dbReference type="SUPFAM" id="SSF47413">
    <property type="entry name" value="lambda repressor-like DNA-binding domains"/>
    <property type="match status" value="1"/>
</dbReference>
<evidence type="ECO:0000313" key="3">
    <source>
        <dbReference type="Proteomes" id="UP001595556"/>
    </source>
</evidence>
<sequence>MNSHALAPGLPERLSIERKRVGLSADALAIQTAKSLSTVYAYEAGKTSPTIEYLYELQDLGFDVGFVLSGRPQANMVELDRHLVVQPPVLVATALQKAEVQVTANELWNQRHALEVASQAIAKVPSADRPGIPSAALLDQVERSLVAPLSHDQLWFVGGGVCCVCFA</sequence>
<dbReference type="Gene3D" id="1.10.260.40">
    <property type="entry name" value="lambda repressor-like DNA-binding domains"/>
    <property type="match status" value="1"/>
</dbReference>
<dbReference type="InterPro" id="IPR010982">
    <property type="entry name" value="Lambda_DNA-bd_dom_sf"/>
</dbReference>
<feature type="domain" description="HTH cro/C1-type" evidence="1">
    <location>
        <begin position="14"/>
        <end position="57"/>
    </location>
</feature>
<dbReference type="PROSITE" id="PS50943">
    <property type="entry name" value="HTH_CROC1"/>
    <property type="match status" value="1"/>
</dbReference>
<evidence type="ECO:0000313" key="2">
    <source>
        <dbReference type="EMBL" id="MFC3149191.1"/>
    </source>
</evidence>
<comment type="caution">
    <text evidence="2">The sequence shown here is derived from an EMBL/GenBank/DDBJ whole genome shotgun (WGS) entry which is preliminary data.</text>
</comment>